<dbReference type="AlphaFoldDB" id="A0AA43QU02"/>
<dbReference type="Proteomes" id="UP001161017">
    <property type="component" value="Unassembled WGS sequence"/>
</dbReference>
<proteinExistence type="predicted"/>
<keyword evidence="3" id="KW-1185">Reference proteome</keyword>
<reference evidence="2" key="1">
    <citation type="journal article" date="2023" name="Genome Biol. Evol.">
        <title>First Whole Genome Sequence and Flow Cytometry Genome Size Data for the Lichen-Forming Fungus Ramalina farinacea (Ascomycota).</title>
        <authorList>
            <person name="Llewellyn T."/>
            <person name="Mian S."/>
            <person name="Hill R."/>
            <person name="Leitch I.J."/>
            <person name="Gaya E."/>
        </authorList>
    </citation>
    <scope>NUCLEOTIDE SEQUENCE</scope>
    <source>
        <strain evidence="2">LIQ254RAFAR</strain>
    </source>
</reference>
<protein>
    <submittedName>
        <fullName evidence="2">Uncharacterized protein</fullName>
    </submittedName>
</protein>
<name>A0AA43QU02_9LECA</name>
<evidence type="ECO:0000313" key="3">
    <source>
        <dbReference type="Proteomes" id="UP001161017"/>
    </source>
</evidence>
<feature type="chain" id="PRO_5041276307" evidence="1">
    <location>
        <begin position="24"/>
        <end position="211"/>
    </location>
</feature>
<keyword evidence="1" id="KW-0732">Signal</keyword>
<dbReference type="EMBL" id="JAPUFD010000019">
    <property type="protein sequence ID" value="MDI1492565.1"/>
    <property type="molecule type" value="Genomic_DNA"/>
</dbReference>
<gene>
    <name evidence="2" type="ORF">OHK93_003779</name>
</gene>
<comment type="caution">
    <text evidence="2">The sequence shown here is derived from an EMBL/GenBank/DDBJ whole genome shotgun (WGS) entry which is preliminary data.</text>
</comment>
<evidence type="ECO:0000313" key="2">
    <source>
        <dbReference type="EMBL" id="MDI1492565.1"/>
    </source>
</evidence>
<sequence length="211" mass="21792">MPSSILTLLIATVLSALLTGATPYPDNASSKSLTRSVSSSCNSSSGISLSNITDSTPSPVGATIHIPIPSTEFRLAIDEMSPYNVTASVLQLLVRALASDDIFGHAPTDTFSMGNSPAQMTFAGLLLRFYGRTGDGMTVGLMVAAMEILGGYICSTPAFGEQKRVFIEHAGGQSEGLVVGYMLMDRLQGGCGGEDGALEQDGDGDAAVTTT</sequence>
<organism evidence="2 3">
    <name type="scientific">Ramalina farinacea</name>
    <dbReference type="NCBI Taxonomy" id="258253"/>
    <lineage>
        <taxon>Eukaryota</taxon>
        <taxon>Fungi</taxon>
        <taxon>Dikarya</taxon>
        <taxon>Ascomycota</taxon>
        <taxon>Pezizomycotina</taxon>
        <taxon>Lecanoromycetes</taxon>
        <taxon>OSLEUM clade</taxon>
        <taxon>Lecanoromycetidae</taxon>
        <taxon>Lecanorales</taxon>
        <taxon>Lecanorineae</taxon>
        <taxon>Ramalinaceae</taxon>
        <taxon>Ramalina</taxon>
    </lineage>
</organism>
<evidence type="ECO:0000256" key="1">
    <source>
        <dbReference type="SAM" id="SignalP"/>
    </source>
</evidence>
<accession>A0AA43QU02</accession>
<feature type="signal peptide" evidence="1">
    <location>
        <begin position="1"/>
        <end position="23"/>
    </location>
</feature>